<dbReference type="Proteomes" id="UP000027586">
    <property type="component" value="Unassembled WGS sequence"/>
</dbReference>
<feature type="region of interest" description="Disordered" evidence="1">
    <location>
        <begin position="852"/>
        <end position="886"/>
    </location>
</feature>
<dbReference type="EMBL" id="CBTN010000044">
    <property type="protein sequence ID" value="CDH57171.1"/>
    <property type="molecule type" value="Genomic_DNA"/>
</dbReference>
<feature type="compositionally biased region" description="Basic and acidic residues" evidence="1">
    <location>
        <begin position="899"/>
        <end position="921"/>
    </location>
</feature>
<organism evidence="2 3">
    <name type="scientific">Lichtheimia corymbifera JMRC:FSU:9682</name>
    <dbReference type="NCBI Taxonomy" id="1263082"/>
    <lineage>
        <taxon>Eukaryota</taxon>
        <taxon>Fungi</taxon>
        <taxon>Fungi incertae sedis</taxon>
        <taxon>Mucoromycota</taxon>
        <taxon>Mucoromycotina</taxon>
        <taxon>Mucoromycetes</taxon>
        <taxon>Mucorales</taxon>
        <taxon>Lichtheimiaceae</taxon>
        <taxon>Lichtheimia</taxon>
    </lineage>
</organism>
<feature type="region of interest" description="Disordered" evidence="1">
    <location>
        <begin position="301"/>
        <end position="342"/>
    </location>
</feature>
<evidence type="ECO:0000313" key="2">
    <source>
        <dbReference type="EMBL" id="CDH57171.1"/>
    </source>
</evidence>
<proteinExistence type="predicted"/>
<dbReference type="OrthoDB" id="2282265at2759"/>
<feature type="compositionally biased region" description="Basic residues" evidence="1">
    <location>
        <begin position="855"/>
        <end position="876"/>
    </location>
</feature>
<feature type="compositionally biased region" description="Low complexity" evidence="1">
    <location>
        <begin position="309"/>
        <end position="325"/>
    </location>
</feature>
<feature type="compositionally biased region" description="Basic and acidic residues" evidence="1">
    <location>
        <begin position="1160"/>
        <end position="1171"/>
    </location>
</feature>
<feature type="region of interest" description="Disordered" evidence="1">
    <location>
        <begin position="1158"/>
        <end position="1179"/>
    </location>
</feature>
<feature type="compositionally biased region" description="Polar residues" evidence="1">
    <location>
        <begin position="1118"/>
        <end position="1141"/>
    </location>
</feature>
<gene>
    <name evidence="2" type="ORF">LCOR_08146.1</name>
</gene>
<keyword evidence="3" id="KW-1185">Reference proteome</keyword>
<comment type="caution">
    <text evidence="2">The sequence shown here is derived from an EMBL/GenBank/DDBJ whole genome shotgun (WGS) entry which is preliminary data.</text>
</comment>
<feature type="compositionally biased region" description="Low complexity" evidence="1">
    <location>
        <begin position="566"/>
        <end position="575"/>
    </location>
</feature>
<feature type="region of interest" description="Disordered" evidence="1">
    <location>
        <begin position="899"/>
        <end position="924"/>
    </location>
</feature>
<feature type="region of interest" description="Disordered" evidence="1">
    <location>
        <begin position="612"/>
        <end position="637"/>
    </location>
</feature>
<protein>
    <submittedName>
        <fullName evidence="2">Uncharacterized protein</fullName>
    </submittedName>
</protein>
<dbReference type="STRING" id="1263082.A0A068S7E6"/>
<feature type="region of interest" description="Disordered" evidence="1">
    <location>
        <begin position="556"/>
        <end position="589"/>
    </location>
</feature>
<feature type="compositionally biased region" description="Polar residues" evidence="1">
    <location>
        <begin position="1049"/>
        <end position="1091"/>
    </location>
</feature>
<accession>A0A068S7E6</accession>
<name>A0A068S7E6_9FUNG</name>
<evidence type="ECO:0000313" key="3">
    <source>
        <dbReference type="Proteomes" id="UP000027586"/>
    </source>
</evidence>
<feature type="region of interest" description="Disordered" evidence="1">
    <location>
        <begin position="1042"/>
        <end position="1142"/>
    </location>
</feature>
<evidence type="ECO:0000256" key="1">
    <source>
        <dbReference type="SAM" id="MobiDB-lite"/>
    </source>
</evidence>
<dbReference type="VEuPathDB" id="FungiDB:LCOR_08146.1"/>
<feature type="compositionally biased region" description="Basic and acidic residues" evidence="1">
    <location>
        <begin position="877"/>
        <end position="886"/>
    </location>
</feature>
<feature type="compositionally biased region" description="Acidic residues" evidence="1">
    <location>
        <begin position="626"/>
        <end position="635"/>
    </location>
</feature>
<feature type="compositionally biased region" description="Low complexity" evidence="1">
    <location>
        <begin position="612"/>
        <end position="625"/>
    </location>
</feature>
<reference evidence="2" key="1">
    <citation type="submission" date="2013-08" db="EMBL/GenBank/DDBJ databases">
        <title>Gene expansion shapes genome architecture in the human pathogen Lichtheimia corymbifera: an evolutionary genomics analysis in the ancient terrestrial Mucorales (Mucoromycotina).</title>
        <authorList>
            <person name="Schwartze V.U."/>
            <person name="Winter S."/>
            <person name="Shelest E."/>
            <person name="Marcet-Houben M."/>
            <person name="Horn F."/>
            <person name="Wehner S."/>
            <person name="Hoffmann K."/>
            <person name="Riege K."/>
            <person name="Sammeth M."/>
            <person name="Nowrousian M."/>
            <person name="Valiante V."/>
            <person name="Linde J."/>
            <person name="Jacobsen I.D."/>
            <person name="Marz M."/>
            <person name="Brakhage A.A."/>
            <person name="Gabaldon T."/>
            <person name="Bocker S."/>
            <person name="Voigt K."/>
        </authorList>
    </citation>
    <scope>NUCLEOTIDE SEQUENCE [LARGE SCALE GENOMIC DNA]</scope>
    <source>
        <strain evidence="2">FSU 9682</strain>
    </source>
</reference>
<feature type="compositionally biased region" description="Low complexity" evidence="1">
    <location>
        <begin position="1097"/>
        <end position="1114"/>
    </location>
</feature>
<sequence length="1361" mass="153649">MVPVKVVTTDSSSLVHMSALIQPIHNVLVYSWAEYPDTLKVFPRNVDDLWTRCGNAMLALQNMTGTNEVLKEQERRLRRMGLRVEKAATQDCASTIISMLNGSTPSAINLAVGKTILPVHGDQLVFACSNLLQMNTFFFSTRSQPRLITPRHPFVSSDKRPCIALLHHVDSYAGTSQWFNICVDESKTNVPSISQGAPSEPVRTNISDDALTAAMNKHLEIHITSLYKAKVLKGRETFDAFFEKELKLKNFPKVRPAVMNDLFGEDTENHPSAAWLSTNLKKIGYTIERYQQIVTTFKDQQMQVERSSKSSASDTSGSSSSGSSSGDDDDSRQQKGNTKTIQETRIETATMSLKALLREDVSYPEIKQRLEEEKSRLATDFQSLSTCVDKLVDMLSKGELNQSCGYAQPVSREIDMKDVANDFDFGDGAITTVLVTPPQHNLTHFHDNKLFEYEHFSNLLSGCVANSVNEGKERSVYKEIRRHLLPKLDQSDKNHQQFWFNQAVTDMLTEFTTSFKNMWSRGRLERDLRVSILGLLRVRLAPQRLRRFIEYRRNAGRKKTEAKEVSPSSISLSESQQKKQQRSLMRRIGTAVIKGKPSKVIQKLYRRLEQLSEASTSTSTQSDSQSEQEADDDYDPLSLPHAEEEFEEDVDEDKDEKRKESTAKTLRALVAILKRLLQSGSTDKVFTKEDVIKTAFKGTTLSDSEATVAAEIANFLNPFVPKGDALNDISVLNGVSIAKIANAIVSLIQPQQNIWKLSPSSSNSRGLPLGAVALYQILRKEYEIPCSSTQSGYITNVDQAREAKKELFRSFFDVVKMKQFLQSRGLDPYWRITYVDKWRIRILGKKTIYRTVERKSKKPPKTRKQHRGRKKRKKKQDVKAEHDEDQEVEKVAKELKEVRSQLSKERKEHTKLERARAEKGRAFRKGRKTGNWDASLYAELKKARDNVNNHYLKMDSLKEKSSRLSQKLFELQRGVSLKDVKRETKQDESRHKASNIIQEHIQGELGLGITGTDPGIVTTATIAIVSADEHIKHIQDFASLKTSDDEEVQSSSAQHEAQSLSSASVEPPLSSQHEAQSSSLQHMEPSSSSQHVVELLTTSFTPSHSSTQPQQSSHQSDEPSTTKPTQQKSPSQPKKTTTINLTAKLVSDRTFTTIHRRQREWREKHKKDTTSTKRAKQARTREIRRNRFYCKFGSNVRHKAAATGEKKAWSVMNFYGSWTGRNSRVKGHSRVGSQQKIQERMNCPENDHVLVVDEYNTTKTCGSCLHQVELQWQRQEDGTYRRCKGAVNCSNPRCPRRLASNQTTKGRDASGAENIALSGLSTLMSTDSKPLPAFQRGGHTTAYHLAAPYQSKTIIGASSGH</sequence>